<reference evidence="2 3" key="1">
    <citation type="journal article" date="2019" name="Commun. Biol.">
        <title>The bagworm genome reveals a unique fibroin gene that provides high tensile strength.</title>
        <authorList>
            <person name="Kono N."/>
            <person name="Nakamura H."/>
            <person name="Ohtoshi R."/>
            <person name="Tomita M."/>
            <person name="Numata K."/>
            <person name="Arakawa K."/>
        </authorList>
    </citation>
    <scope>NUCLEOTIDE SEQUENCE [LARGE SCALE GENOMIC DNA]</scope>
</reference>
<dbReference type="AlphaFoldDB" id="A0A4C1TTU8"/>
<evidence type="ECO:0000256" key="1">
    <source>
        <dbReference type="SAM" id="MobiDB-lite"/>
    </source>
</evidence>
<evidence type="ECO:0000313" key="2">
    <source>
        <dbReference type="EMBL" id="GBP17441.1"/>
    </source>
</evidence>
<feature type="compositionally biased region" description="Polar residues" evidence="1">
    <location>
        <begin position="1"/>
        <end position="11"/>
    </location>
</feature>
<keyword evidence="3" id="KW-1185">Reference proteome</keyword>
<dbReference type="Proteomes" id="UP000299102">
    <property type="component" value="Unassembled WGS sequence"/>
</dbReference>
<dbReference type="EMBL" id="BGZK01006299">
    <property type="protein sequence ID" value="GBP17441.1"/>
    <property type="molecule type" value="Genomic_DNA"/>
</dbReference>
<sequence length="89" mass="10318">MSNVTLNSPSNLKRARNSSNTDDDNSPASARQVRKLNRQEENFRHMILPETPEETNRKDATYAFNFYEKVEEAFKAADKSEDCKDLMPY</sequence>
<protein>
    <submittedName>
        <fullName evidence="2">Uncharacterized protein</fullName>
    </submittedName>
</protein>
<comment type="caution">
    <text evidence="2">The sequence shown here is derived from an EMBL/GenBank/DDBJ whole genome shotgun (WGS) entry which is preliminary data.</text>
</comment>
<dbReference type="OrthoDB" id="6257037at2759"/>
<name>A0A4C1TTU8_EUMVA</name>
<proteinExistence type="predicted"/>
<accession>A0A4C1TTU8</accession>
<feature type="region of interest" description="Disordered" evidence="1">
    <location>
        <begin position="1"/>
        <end position="54"/>
    </location>
</feature>
<gene>
    <name evidence="2" type="ORF">EVAR_73876_1</name>
</gene>
<organism evidence="2 3">
    <name type="scientific">Eumeta variegata</name>
    <name type="common">Bagworm moth</name>
    <name type="synonym">Eumeta japonica</name>
    <dbReference type="NCBI Taxonomy" id="151549"/>
    <lineage>
        <taxon>Eukaryota</taxon>
        <taxon>Metazoa</taxon>
        <taxon>Ecdysozoa</taxon>
        <taxon>Arthropoda</taxon>
        <taxon>Hexapoda</taxon>
        <taxon>Insecta</taxon>
        <taxon>Pterygota</taxon>
        <taxon>Neoptera</taxon>
        <taxon>Endopterygota</taxon>
        <taxon>Lepidoptera</taxon>
        <taxon>Glossata</taxon>
        <taxon>Ditrysia</taxon>
        <taxon>Tineoidea</taxon>
        <taxon>Psychidae</taxon>
        <taxon>Oiketicinae</taxon>
        <taxon>Eumeta</taxon>
    </lineage>
</organism>
<evidence type="ECO:0000313" key="3">
    <source>
        <dbReference type="Proteomes" id="UP000299102"/>
    </source>
</evidence>